<dbReference type="InterPro" id="IPR006683">
    <property type="entry name" value="Thioestr_dom"/>
</dbReference>
<dbReference type="Pfam" id="PF03061">
    <property type="entry name" value="4HBT"/>
    <property type="match status" value="1"/>
</dbReference>
<dbReference type="InterPro" id="IPR040170">
    <property type="entry name" value="Cytosol_ACT"/>
</dbReference>
<dbReference type="RefSeq" id="WP_123631268.1">
    <property type="nucleotide sequence ID" value="NZ_AYKH01000017.1"/>
</dbReference>
<dbReference type="InterPro" id="IPR029069">
    <property type="entry name" value="HotDog_dom_sf"/>
</dbReference>
<dbReference type="InterPro" id="IPR033120">
    <property type="entry name" value="HOTDOG_ACOT"/>
</dbReference>
<dbReference type="PANTHER" id="PTHR11049">
    <property type="entry name" value="ACYL COENZYME A THIOESTER HYDROLASE"/>
    <property type="match status" value="1"/>
</dbReference>
<organism evidence="5 6">
    <name type="scientific">Salinisphaera orenii MK-B5</name>
    <dbReference type="NCBI Taxonomy" id="856730"/>
    <lineage>
        <taxon>Bacteria</taxon>
        <taxon>Pseudomonadati</taxon>
        <taxon>Pseudomonadota</taxon>
        <taxon>Gammaproteobacteria</taxon>
        <taxon>Salinisphaerales</taxon>
        <taxon>Salinisphaeraceae</taxon>
        <taxon>Salinisphaera</taxon>
    </lineage>
</organism>
<proteinExistence type="inferred from homology"/>
<dbReference type="PANTHER" id="PTHR11049:SF16">
    <property type="entry name" value="PROTEIN VDLD"/>
    <property type="match status" value="1"/>
</dbReference>
<accession>A0A423PMU9</accession>
<evidence type="ECO:0000256" key="1">
    <source>
        <dbReference type="ARBA" id="ARBA00010458"/>
    </source>
</evidence>
<dbReference type="GO" id="GO:0006637">
    <property type="term" value="P:acyl-CoA metabolic process"/>
    <property type="evidence" value="ECO:0007669"/>
    <property type="project" value="TreeGrafter"/>
</dbReference>
<gene>
    <name evidence="5" type="ORF">SAOR_09830</name>
</gene>
<comment type="similarity">
    <text evidence="1">Belongs to the acyl coenzyme A hydrolase family.</text>
</comment>
<dbReference type="GO" id="GO:0005829">
    <property type="term" value="C:cytosol"/>
    <property type="evidence" value="ECO:0007669"/>
    <property type="project" value="TreeGrafter"/>
</dbReference>
<dbReference type="Proteomes" id="UP000283993">
    <property type="component" value="Unassembled WGS sequence"/>
</dbReference>
<keyword evidence="2 3" id="KW-0378">Hydrolase</keyword>
<evidence type="ECO:0000259" key="4">
    <source>
        <dbReference type="PROSITE" id="PS51770"/>
    </source>
</evidence>
<evidence type="ECO:0000313" key="6">
    <source>
        <dbReference type="Proteomes" id="UP000283993"/>
    </source>
</evidence>
<dbReference type="CDD" id="cd03442">
    <property type="entry name" value="BFIT_BACH"/>
    <property type="match status" value="1"/>
</dbReference>
<dbReference type="EMBL" id="AYKH01000017">
    <property type="protein sequence ID" value="ROO26945.1"/>
    <property type="molecule type" value="Genomic_DNA"/>
</dbReference>
<dbReference type="Gene3D" id="3.10.129.10">
    <property type="entry name" value="Hotdog Thioesterase"/>
    <property type="match status" value="1"/>
</dbReference>
<dbReference type="PROSITE" id="PS51770">
    <property type="entry name" value="HOTDOG_ACOT"/>
    <property type="match status" value="1"/>
</dbReference>
<reference evidence="5 6" key="1">
    <citation type="submission" date="2013-10" db="EMBL/GenBank/DDBJ databases">
        <title>Salinisphaera orenii MK-B5 Genome Sequencing.</title>
        <authorList>
            <person name="Lai Q."/>
            <person name="Li C."/>
            <person name="Shao Z."/>
        </authorList>
    </citation>
    <scope>NUCLEOTIDE SEQUENCE [LARGE SCALE GENOMIC DNA]</scope>
    <source>
        <strain evidence="5 6">MK-B5</strain>
    </source>
</reference>
<evidence type="ECO:0000256" key="3">
    <source>
        <dbReference type="PROSITE-ProRule" id="PRU01106"/>
    </source>
</evidence>
<dbReference type="SUPFAM" id="SSF54637">
    <property type="entry name" value="Thioesterase/thiol ester dehydrase-isomerase"/>
    <property type="match status" value="1"/>
</dbReference>
<comment type="caution">
    <text evidence="5">The sequence shown here is derived from an EMBL/GenBank/DDBJ whole genome shotgun (WGS) entry which is preliminary data.</text>
</comment>
<evidence type="ECO:0000313" key="5">
    <source>
        <dbReference type="EMBL" id="ROO26945.1"/>
    </source>
</evidence>
<protein>
    <submittedName>
        <fullName evidence="5">Acyl-CoA thioester hydrolase</fullName>
    </submittedName>
</protein>
<dbReference type="GO" id="GO:0052816">
    <property type="term" value="F:long-chain fatty acyl-CoA hydrolase activity"/>
    <property type="evidence" value="ECO:0007669"/>
    <property type="project" value="TreeGrafter"/>
</dbReference>
<evidence type="ECO:0000256" key="2">
    <source>
        <dbReference type="ARBA" id="ARBA00022801"/>
    </source>
</evidence>
<sequence length="174" mass="18880">MSTAAEERARTPSESGVDAHIYKVFPNDMNANATVFGGMIMATVDRICLVVAERHSGRVCVTASVDDVHFMAPARTGDTLIFSAACNRAWDSSMEIGCRVIAEDSYRRESRHVVSAYSTFVALDADGYPATVPPLAPETEAERARHAEAGLRRETRLAHAERVRARRGGAATRG</sequence>
<dbReference type="AlphaFoldDB" id="A0A423PMU9"/>
<name>A0A423PMU9_9GAMM</name>
<keyword evidence="6" id="KW-1185">Reference proteome</keyword>
<feature type="domain" description="HotDog ACOT-type" evidence="4">
    <location>
        <begin position="14"/>
        <end position="126"/>
    </location>
</feature>